<evidence type="ECO:0000256" key="3">
    <source>
        <dbReference type="ARBA" id="ARBA00022741"/>
    </source>
</evidence>
<gene>
    <name evidence="7" type="ORF">BSR29_07750</name>
</gene>
<organism evidence="7 8">
    <name type="scientific">Boudabousia liubingyangii</name>
    <dbReference type="NCBI Taxonomy" id="1921764"/>
    <lineage>
        <taxon>Bacteria</taxon>
        <taxon>Bacillati</taxon>
        <taxon>Actinomycetota</taxon>
        <taxon>Actinomycetes</taxon>
        <taxon>Actinomycetales</taxon>
        <taxon>Actinomycetaceae</taxon>
        <taxon>Boudabousia</taxon>
    </lineage>
</organism>
<dbReference type="InterPro" id="IPR017871">
    <property type="entry name" value="ABC_transporter-like_CS"/>
</dbReference>
<evidence type="ECO:0000313" key="7">
    <source>
        <dbReference type="EMBL" id="OKL46139.1"/>
    </source>
</evidence>
<dbReference type="GO" id="GO:0043190">
    <property type="term" value="C:ATP-binding cassette (ABC) transporter complex"/>
    <property type="evidence" value="ECO:0007669"/>
    <property type="project" value="TreeGrafter"/>
</dbReference>
<evidence type="ECO:0000256" key="2">
    <source>
        <dbReference type="ARBA" id="ARBA00022448"/>
    </source>
</evidence>
<dbReference type="InterPro" id="IPR027417">
    <property type="entry name" value="P-loop_NTPase"/>
</dbReference>
<dbReference type="GO" id="GO:0005524">
    <property type="term" value="F:ATP binding"/>
    <property type="evidence" value="ECO:0007669"/>
    <property type="project" value="UniProtKB-KW"/>
</dbReference>
<dbReference type="Pfam" id="PF00005">
    <property type="entry name" value="ABC_tran"/>
    <property type="match status" value="2"/>
</dbReference>
<evidence type="ECO:0000256" key="4">
    <source>
        <dbReference type="ARBA" id="ARBA00022840"/>
    </source>
</evidence>
<keyword evidence="8" id="KW-1185">Reference proteome</keyword>
<dbReference type="InterPro" id="IPR003439">
    <property type="entry name" value="ABC_transporter-like_ATP-bd"/>
</dbReference>
<dbReference type="InterPro" id="IPR050095">
    <property type="entry name" value="ECF_ABC_transporter_ATP-bd"/>
</dbReference>
<dbReference type="PANTHER" id="PTHR43553:SF24">
    <property type="entry name" value="ENERGY-COUPLING FACTOR TRANSPORTER ATP-BINDING PROTEIN ECFA1"/>
    <property type="match status" value="1"/>
</dbReference>
<sequence>MEIKPAAVSARGWGWRHASRRNFTLSGLDLEVQPGQRVLLLGPSGAGKSTFLHALAGVLAADEGEQAGQLLIDGQAPADQRGRVGMVLQDPNSQVIVGKVGDDVAFGPESLQVPRPEIWQRVYEALDAVGLDVPLTRPTNALSGGQKQRMALAGALAMAPGLLLLDEPTANLDPEGILEVRDAVIRAQARTGATLIVVEHRVPIWAEHVDRIVVLEKGGGVRVDGPPAQVLADHGAELAEQGVWVADFERPEPLPKVSVTDRAVFKAVSKQLSTEEAGETSEPGDTQHAPSVDLEPVIWADDLTIGYSPEHPVGQHLQCAIPRGVSTCITGVNGAGKSTLALTLAGLLPALSGTVHASEDLRTPLPDEPVVKKHFWRRQAPKGLLGADGLLPVDPHDWSSKQLLPRMGTVFQSPEHQFVTSTVVGELMAGPQALGIPEAQAQEQAMEVLTRLRLDKLAKANPFTLSGGEKRRLSVATVLVSAPQVIFLDEPTFGQDLRTWRELIRLLKSLIEQGMTLVSVTHDEDYLAALGQHILHVDESGVSVK</sequence>
<dbReference type="InterPro" id="IPR015856">
    <property type="entry name" value="ABC_transpr_CbiO/EcfA_su"/>
</dbReference>
<dbReference type="Gene3D" id="3.40.50.300">
    <property type="entry name" value="P-loop containing nucleotide triphosphate hydrolases"/>
    <property type="match status" value="2"/>
</dbReference>
<evidence type="ECO:0000256" key="1">
    <source>
        <dbReference type="ARBA" id="ARBA00005417"/>
    </source>
</evidence>
<feature type="domain" description="ABC transporter" evidence="6">
    <location>
        <begin position="298"/>
        <end position="544"/>
    </location>
</feature>
<dbReference type="EMBL" id="MQSV01000006">
    <property type="protein sequence ID" value="OKL46139.1"/>
    <property type="molecule type" value="Genomic_DNA"/>
</dbReference>
<protein>
    <recommendedName>
        <fullName evidence="6">ABC transporter domain-containing protein</fullName>
    </recommendedName>
</protein>
<keyword evidence="2" id="KW-0813">Transport</keyword>
<accession>A0A1Q5PJQ4</accession>
<comment type="similarity">
    <text evidence="1">Belongs to the ABC transporter superfamily.</text>
</comment>
<dbReference type="GO" id="GO:0042626">
    <property type="term" value="F:ATPase-coupled transmembrane transporter activity"/>
    <property type="evidence" value="ECO:0007669"/>
    <property type="project" value="TreeGrafter"/>
</dbReference>
<reference evidence="7 8" key="1">
    <citation type="submission" date="2016-11" db="EMBL/GenBank/DDBJ databases">
        <title>Actinomyces gypaetusis sp. nov. isolated from the vulture Gypaetus barbatus in Qinghai Tibet Plateau China.</title>
        <authorList>
            <person name="Meng X."/>
        </authorList>
    </citation>
    <scope>NUCLEOTIDE SEQUENCE [LARGE SCALE GENOMIC DNA]</scope>
    <source>
        <strain evidence="7 8">VUL4_2</strain>
    </source>
</reference>
<dbReference type="STRING" id="1921764.BSR28_07045"/>
<dbReference type="PANTHER" id="PTHR43553">
    <property type="entry name" value="HEAVY METAL TRANSPORTER"/>
    <property type="match status" value="1"/>
</dbReference>
<dbReference type="GO" id="GO:0016887">
    <property type="term" value="F:ATP hydrolysis activity"/>
    <property type="evidence" value="ECO:0007669"/>
    <property type="project" value="InterPro"/>
</dbReference>
<evidence type="ECO:0000313" key="8">
    <source>
        <dbReference type="Proteomes" id="UP000186785"/>
    </source>
</evidence>
<evidence type="ECO:0000256" key="5">
    <source>
        <dbReference type="SAM" id="MobiDB-lite"/>
    </source>
</evidence>
<dbReference type="RefSeq" id="WP_073709735.1">
    <property type="nucleotide sequence ID" value="NZ_MQSV01000006.1"/>
</dbReference>
<feature type="region of interest" description="Disordered" evidence="5">
    <location>
        <begin position="270"/>
        <end position="290"/>
    </location>
</feature>
<name>A0A1Q5PJQ4_9ACTO</name>
<dbReference type="AlphaFoldDB" id="A0A1Q5PJQ4"/>
<dbReference type="SMART" id="SM00382">
    <property type="entry name" value="AAA"/>
    <property type="match status" value="2"/>
</dbReference>
<keyword evidence="4" id="KW-0067">ATP-binding</keyword>
<proteinExistence type="inferred from homology"/>
<dbReference type="PROSITE" id="PS50893">
    <property type="entry name" value="ABC_TRANSPORTER_2"/>
    <property type="match status" value="2"/>
</dbReference>
<dbReference type="PROSITE" id="PS00211">
    <property type="entry name" value="ABC_TRANSPORTER_1"/>
    <property type="match status" value="2"/>
</dbReference>
<evidence type="ECO:0000259" key="6">
    <source>
        <dbReference type="PROSITE" id="PS50893"/>
    </source>
</evidence>
<feature type="domain" description="ABC transporter" evidence="6">
    <location>
        <begin position="3"/>
        <end position="243"/>
    </location>
</feature>
<dbReference type="CDD" id="cd03225">
    <property type="entry name" value="ABC_cobalt_CbiO_domain1"/>
    <property type="match status" value="2"/>
</dbReference>
<dbReference type="OrthoDB" id="7757085at2"/>
<dbReference type="SUPFAM" id="SSF52540">
    <property type="entry name" value="P-loop containing nucleoside triphosphate hydrolases"/>
    <property type="match status" value="2"/>
</dbReference>
<dbReference type="InterPro" id="IPR003593">
    <property type="entry name" value="AAA+_ATPase"/>
</dbReference>
<keyword evidence="3" id="KW-0547">Nucleotide-binding</keyword>
<dbReference type="Proteomes" id="UP000186785">
    <property type="component" value="Unassembled WGS sequence"/>
</dbReference>
<comment type="caution">
    <text evidence="7">The sequence shown here is derived from an EMBL/GenBank/DDBJ whole genome shotgun (WGS) entry which is preliminary data.</text>
</comment>